<evidence type="ECO:0000313" key="2">
    <source>
        <dbReference type="Proteomes" id="UP001596106"/>
    </source>
</evidence>
<dbReference type="InterPro" id="IPR026341">
    <property type="entry name" value="T9SS_type_B"/>
</dbReference>
<dbReference type="RefSeq" id="WP_379849202.1">
    <property type="nucleotide sequence ID" value="NZ_JBHSMA010000010.1"/>
</dbReference>
<protein>
    <submittedName>
        <fullName evidence="1">T9SS type B sorting domain-containing protein</fullName>
    </submittedName>
</protein>
<proteinExistence type="predicted"/>
<dbReference type="Proteomes" id="UP001596106">
    <property type="component" value="Unassembled WGS sequence"/>
</dbReference>
<gene>
    <name evidence="1" type="ORF">ACFPMF_22255</name>
</gene>
<accession>A0ABW0IF01</accession>
<comment type="caution">
    <text evidence="1">The sequence shown here is derived from an EMBL/GenBank/DDBJ whole genome shotgun (WGS) entry which is preliminary data.</text>
</comment>
<dbReference type="Pfam" id="PF13585">
    <property type="entry name" value="CHU_C"/>
    <property type="match status" value="1"/>
</dbReference>
<evidence type="ECO:0000313" key="1">
    <source>
        <dbReference type="EMBL" id="MFC5412064.1"/>
    </source>
</evidence>
<dbReference type="NCBIfam" id="TIGR04131">
    <property type="entry name" value="Bac_Flav_CTERM"/>
    <property type="match status" value="1"/>
</dbReference>
<keyword evidence="2" id="KW-1185">Reference proteome</keyword>
<sequence>MVRKAGRIVFWLVVCLPGIGMAQRGNLVPNGGFEEYRTCPRQDNLLGEAAPWYNPNGATPDFYHQCFPTVQMELPPHSGQGLARLFLDVSWAEYLQTPLKKPLVADECYFFELYVATPTPGKYLTGTLGAYFSEKPLTAPEKGLLTADPQILDNAISPSILQLHWERVSGYLKAKGGEQYLTLGSFKRLPVFLGYYYLFIDDVSLLPIELNLGNDTTLCGRQSTLRLDATTPGATEYRWQDGSTSPTLLVSKPGTYSVIVTTPCKVLRDTLTVDYALDFDLGRDTTLCEGQTLTLTTPPDVPPTFRWQDGSTSPTQTVRQAGLYSLRIEQASCIATDSLQIRYVLPPRLDLGRDQRLCGAEVFTIRPDFAEGKFSWQDQSPDLIRTVGQSGQFRATVSNDCATVSDTIAISYGDCGCVIQTPDSFTPNADGQNDRFELMACGDITVTSLSVFDRWGELIFYSDQPPFEWNGTYHGRTCPAGVYGWLVHYQRKQGTSAVHEQKRGALSLIR</sequence>
<organism evidence="1 2">
    <name type="scientific">Larkinella bovis</name>
    <dbReference type="NCBI Taxonomy" id="683041"/>
    <lineage>
        <taxon>Bacteria</taxon>
        <taxon>Pseudomonadati</taxon>
        <taxon>Bacteroidota</taxon>
        <taxon>Cytophagia</taxon>
        <taxon>Cytophagales</taxon>
        <taxon>Spirosomataceae</taxon>
        <taxon>Larkinella</taxon>
    </lineage>
</organism>
<reference evidence="2" key="1">
    <citation type="journal article" date="2019" name="Int. J. Syst. Evol. Microbiol.">
        <title>The Global Catalogue of Microorganisms (GCM) 10K type strain sequencing project: providing services to taxonomists for standard genome sequencing and annotation.</title>
        <authorList>
            <consortium name="The Broad Institute Genomics Platform"/>
            <consortium name="The Broad Institute Genome Sequencing Center for Infectious Disease"/>
            <person name="Wu L."/>
            <person name="Ma J."/>
        </authorList>
    </citation>
    <scope>NUCLEOTIDE SEQUENCE [LARGE SCALE GENOMIC DNA]</scope>
    <source>
        <strain evidence="2">CCUG 55250</strain>
    </source>
</reference>
<name>A0ABW0IF01_9BACT</name>
<dbReference type="EMBL" id="JBHSMA010000010">
    <property type="protein sequence ID" value="MFC5412064.1"/>
    <property type="molecule type" value="Genomic_DNA"/>
</dbReference>